<dbReference type="EMBL" id="JACVVK020000020">
    <property type="protein sequence ID" value="KAK7503457.1"/>
    <property type="molecule type" value="Genomic_DNA"/>
</dbReference>
<evidence type="ECO:0000313" key="3">
    <source>
        <dbReference type="Proteomes" id="UP001519460"/>
    </source>
</evidence>
<feature type="compositionally biased region" description="Basic and acidic residues" evidence="1">
    <location>
        <begin position="76"/>
        <end position="87"/>
    </location>
</feature>
<sequence length="87" mass="9450">MTQRDDGELEMDVGSVSAQLVELSEKLKDLEALRDENADLRSRLAAGSGDQSKSGPITVHVRTPVPPPQSRGLHRTKAEGGRRGCFH</sequence>
<keyword evidence="3" id="KW-1185">Reference proteome</keyword>
<gene>
    <name evidence="2" type="ORF">BaRGS_00005378</name>
</gene>
<organism evidence="2 3">
    <name type="scientific">Batillaria attramentaria</name>
    <dbReference type="NCBI Taxonomy" id="370345"/>
    <lineage>
        <taxon>Eukaryota</taxon>
        <taxon>Metazoa</taxon>
        <taxon>Spiralia</taxon>
        <taxon>Lophotrochozoa</taxon>
        <taxon>Mollusca</taxon>
        <taxon>Gastropoda</taxon>
        <taxon>Caenogastropoda</taxon>
        <taxon>Sorbeoconcha</taxon>
        <taxon>Cerithioidea</taxon>
        <taxon>Batillariidae</taxon>
        <taxon>Batillaria</taxon>
    </lineage>
</organism>
<dbReference type="Proteomes" id="UP001519460">
    <property type="component" value="Unassembled WGS sequence"/>
</dbReference>
<accession>A0ABD0LWW4</accession>
<comment type="caution">
    <text evidence="2">The sequence shown here is derived from an EMBL/GenBank/DDBJ whole genome shotgun (WGS) entry which is preliminary data.</text>
</comment>
<evidence type="ECO:0000256" key="1">
    <source>
        <dbReference type="SAM" id="MobiDB-lite"/>
    </source>
</evidence>
<name>A0ABD0LWW4_9CAEN</name>
<feature type="region of interest" description="Disordered" evidence="1">
    <location>
        <begin position="41"/>
        <end position="87"/>
    </location>
</feature>
<proteinExistence type="predicted"/>
<dbReference type="AlphaFoldDB" id="A0ABD0LWW4"/>
<reference evidence="2 3" key="1">
    <citation type="journal article" date="2023" name="Sci. Data">
        <title>Genome assembly of the Korean intertidal mud-creeper Batillaria attramentaria.</title>
        <authorList>
            <person name="Patra A.K."/>
            <person name="Ho P.T."/>
            <person name="Jun S."/>
            <person name="Lee S.J."/>
            <person name="Kim Y."/>
            <person name="Won Y.J."/>
        </authorList>
    </citation>
    <scope>NUCLEOTIDE SEQUENCE [LARGE SCALE GENOMIC DNA]</scope>
    <source>
        <strain evidence="2">Wonlab-2016</strain>
    </source>
</reference>
<evidence type="ECO:0000313" key="2">
    <source>
        <dbReference type="EMBL" id="KAK7503457.1"/>
    </source>
</evidence>
<protein>
    <submittedName>
        <fullName evidence="2">Uncharacterized protein</fullName>
    </submittedName>
</protein>